<organism evidence="11 12">
    <name type="scientific">Hyaloscypha hepaticicola</name>
    <dbReference type="NCBI Taxonomy" id="2082293"/>
    <lineage>
        <taxon>Eukaryota</taxon>
        <taxon>Fungi</taxon>
        <taxon>Dikarya</taxon>
        <taxon>Ascomycota</taxon>
        <taxon>Pezizomycotina</taxon>
        <taxon>Leotiomycetes</taxon>
        <taxon>Helotiales</taxon>
        <taxon>Hyaloscyphaceae</taxon>
        <taxon>Hyaloscypha</taxon>
    </lineage>
</organism>
<comment type="catalytic activity">
    <reaction evidence="8">
        <text>an N(6)-methyladenosine in mRNA + 2-oxoglutarate + O2 = an adenosine in mRNA + formaldehyde + succinate + CO2</text>
        <dbReference type="Rhea" id="RHEA:49520"/>
        <dbReference type="Rhea" id="RHEA-COMP:12414"/>
        <dbReference type="Rhea" id="RHEA-COMP:12417"/>
        <dbReference type="ChEBI" id="CHEBI:15379"/>
        <dbReference type="ChEBI" id="CHEBI:16526"/>
        <dbReference type="ChEBI" id="CHEBI:16810"/>
        <dbReference type="ChEBI" id="CHEBI:16842"/>
        <dbReference type="ChEBI" id="CHEBI:30031"/>
        <dbReference type="ChEBI" id="CHEBI:74411"/>
        <dbReference type="ChEBI" id="CHEBI:74449"/>
        <dbReference type="EC" id="1.14.11.53"/>
    </reaction>
    <physiologicalReaction direction="left-to-right" evidence="8">
        <dbReference type="Rhea" id="RHEA:49521"/>
    </physiologicalReaction>
</comment>
<dbReference type="PROSITE" id="PS51471">
    <property type="entry name" value="FE2OG_OXY"/>
    <property type="match status" value="1"/>
</dbReference>
<gene>
    <name evidence="11" type="ORF">NA56DRAFT_674810</name>
</gene>
<dbReference type="InterPro" id="IPR004574">
    <property type="entry name" value="Alkb"/>
</dbReference>
<name>A0A2J6PHT5_9HELO</name>
<dbReference type="FunFam" id="2.60.120.590:FF:000014">
    <property type="entry name" value="Oxidoreductase, 2OG-Fe(II) oxygenase family family"/>
    <property type="match status" value="1"/>
</dbReference>
<evidence type="ECO:0000256" key="6">
    <source>
        <dbReference type="ARBA" id="ARBA00023004"/>
    </source>
</evidence>
<feature type="binding site" evidence="9">
    <location>
        <position position="289"/>
    </location>
    <ligand>
        <name>Fe cation</name>
        <dbReference type="ChEBI" id="CHEBI:24875"/>
        <note>catalytic</note>
    </ligand>
</feature>
<evidence type="ECO:0000313" key="11">
    <source>
        <dbReference type="EMBL" id="PMD13584.1"/>
    </source>
</evidence>
<dbReference type="InterPro" id="IPR005123">
    <property type="entry name" value="Oxoglu/Fe-dep_dioxygenase_dom"/>
</dbReference>
<evidence type="ECO:0000256" key="5">
    <source>
        <dbReference type="ARBA" id="ARBA00023002"/>
    </source>
</evidence>
<dbReference type="EMBL" id="KZ613530">
    <property type="protein sequence ID" value="PMD13584.1"/>
    <property type="molecule type" value="Genomic_DNA"/>
</dbReference>
<protein>
    <recommendedName>
        <fullName evidence="2">mRNA N(6)-methyladenine demethylase</fullName>
        <ecNumber evidence="2">1.14.11.53</ecNumber>
    </recommendedName>
</protein>
<dbReference type="Pfam" id="PF13532">
    <property type="entry name" value="2OG-FeII_Oxy_2"/>
    <property type="match status" value="1"/>
</dbReference>
<evidence type="ECO:0000256" key="3">
    <source>
        <dbReference type="ARBA" id="ARBA00022723"/>
    </source>
</evidence>
<dbReference type="EC" id="1.14.11.53" evidence="2"/>
<keyword evidence="6 9" id="KW-0408">Iron</keyword>
<dbReference type="InterPro" id="IPR027450">
    <property type="entry name" value="AlkB-like"/>
</dbReference>
<proteinExistence type="inferred from homology"/>
<evidence type="ECO:0000256" key="9">
    <source>
        <dbReference type="PIRSR" id="PIRSR604574-2"/>
    </source>
</evidence>
<dbReference type="GO" id="GO:0005737">
    <property type="term" value="C:cytoplasm"/>
    <property type="evidence" value="ECO:0007669"/>
    <property type="project" value="TreeGrafter"/>
</dbReference>
<evidence type="ECO:0000313" key="12">
    <source>
        <dbReference type="Proteomes" id="UP000235672"/>
    </source>
</evidence>
<reference evidence="11 12" key="1">
    <citation type="submission" date="2016-05" db="EMBL/GenBank/DDBJ databases">
        <title>A degradative enzymes factory behind the ericoid mycorrhizal symbiosis.</title>
        <authorList>
            <consortium name="DOE Joint Genome Institute"/>
            <person name="Martino E."/>
            <person name="Morin E."/>
            <person name="Grelet G."/>
            <person name="Kuo A."/>
            <person name="Kohler A."/>
            <person name="Daghino S."/>
            <person name="Barry K."/>
            <person name="Choi C."/>
            <person name="Cichocki N."/>
            <person name="Clum A."/>
            <person name="Copeland A."/>
            <person name="Hainaut M."/>
            <person name="Haridas S."/>
            <person name="Labutti K."/>
            <person name="Lindquist E."/>
            <person name="Lipzen A."/>
            <person name="Khouja H.-R."/>
            <person name="Murat C."/>
            <person name="Ohm R."/>
            <person name="Olson A."/>
            <person name="Spatafora J."/>
            <person name="Veneault-Fourrey C."/>
            <person name="Henrissat B."/>
            <person name="Grigoriev I."/>
            <person name="Martin F."/>
            <person name="Perotto S."/>
        </authorList>
    </citation>
    <scope>NUCLEOTIDE SEQUENCE [LARGE SCALE GENOMIC DNA]</scope>
    <source>
        <strain evidence="11 12">UAMH 7357</strain>
    </source>
</reference>
<dbReference type="Proteomes" id="UP000235672">
    <property type="component" value="Unassembled WGS sequence"/>
</dbReference>
<feature type="domain" description="Fe2OG dioxygenase" evidence="10">
    <location>
        <begin position="213"/>
        <end position="331"/>
    </location>
</feature>
<evidence type="ECO:0000256" key="8">
    <source>
        <dbReference type="ARBA" id="ARBA00047565"/>
    </source>
</evidence>
<dbReference type="SUPFAM" id="SSF51197">
    <property type="entry name" value="Clavaminate synthase-like"/>
    <property type="match status" value="1"/>
</dbReference>
<keyword evidence="12" id="KW-1185">Reference proteome</keyword>
<evidence type="ECO:0000256" key="7">
    <source>
        <dbReference type="ARBA" id="ARBA00023026"/>
    </source>
</evidence>
<dbReference type="InterPro" id="IPR037151">
    <property type="entry name" value="AlkB-like_sf"/>
</dbReference>
<keyword evidence="7" id="KW-0843">Virulence</keyword>
<comment type="similarity">
    <text evidence="1">Belongs to the alkB family.</text>
</comment>
<evidence type="ECO:0000256" key="1">
    <source>
        <dbReference type="ARBA" id="ARBA00007879"/>
    </source>
</evidence>
<comment type="cofactor">
    <cofactor evidence="9">
        <name>Fe(2+)</name>
        <dbReference type="ChEBI" id="CHEBI:29033"/>
    </cofactor>
    <text evidence="9">Binds 1 Fe(2+) ion per subunit.</text>
</comment>
<feature type="binding site" evidence="9">
    <location>
        <position position="233"/>
    </location>
    <ligand>
        <name>Fe cation</name>
        <dbReference type="ChEBI" id="CHEBI:24875"/>
        <note>catalytic</note>
    </ligand>
</feature>
<dbReference type="PANTHER" id="PTHR16557">
    <property type="entry name" value="ALKYLATED DNA REPAIR PROTEIN ALKB-RELATED"/>
    <property type="match status" value="1"/>
</dbReference>
<dbReference type="GO" id="GO:0046872">
    <property type="term" value="F:metal ion binding"/>
    <property type="evidence" value="ECO:0007669"/>
    <property type="project" value="UniProtKB-KW"/>
</dbReference>
<dbReference type="GO" id="GO:0005634">
    <property type="term" value="C:nucleus"/>
    <property type="evidence" value="ECO:0007669"/>
    <property type="project" value="TreeGrafter"/>
</dbReference>
<evidence type="ECO:0000256" key="2">
    <source>
        <dbReference type="ARBA" id="ARBA00012931"/>
    </source>
</evidence>
<accession>A0A2J6PHT5</accession>
<dbReference type="PANTHER" id="PTHR16557:SF2">
    <property type="entry name" value="NUCLEIC ACID DIOXYGENASE ALKBH1"/>
    <property type="match status" value="1"/>
</dbReference>
<dbReference type="AlphaFoldDB" id="A0A2J6PHT5"/>
<evidence type="ECO:0000259" key="10">
    <source>
        <dbReference type="PROSITE" id="PS51471"/>
    </source>
</evidence>
<feature type="binding site" evidence="9">
    <location>
        <position position="231"/>
    </location>
    <ligand>
        <name>Fe cation</name>
        <dbReference type="ChEBI" id="CHEBI:24875"/>
        <note>catalytic</note>
    </ligand>
</feature>
<dbReference type="GO" id="GO:1990931">
    <property type="term" value="F:mRNA N6-methyladenosine dioxygenase activity"/>
    <property type="evidence" value="ECO:0007669"/>
    <property type="project" value="UniProtKB-EC"/>
</dbReference>
<keyword evidence="4" id="KW-0223">Dioxygenase</keyword>
<keyword evidence="5" id="KW-0560">Oxidoreductase</keyword>
<dbReference type="Gene3D" id="2.60.120.590">
    <property type="entry name" value="Alpha-ketoglutarate-dependent dioxygenase AlkB-like"/>
    <property type="match status" value="1"/>
</dbReference>
<dbReference type="STRING" id="1745343.A0A2J6PHT5"/>
<evidence type="ECO:0000256" key="4">
    <source>
        <dbReference type="ARBA" id="ARBA00022964"/>
    </source>
</evidence>
<sequence length="332" mass="37532">MAGTLDFNPHEAPPQELKDVFKLWKGQLKPERDQNLNENVGNMLRLDSIPYHRLVENFNRFSSHSDDTNGTDIIKQVALNSSGSVYSSQNVPGLLILPSLLPPITQRTLLSHLLHRDLSNPNHKTNLHLHYDVNYPEQQASFFSADPNAVAFRAKTPAIHPPLTINAALEKKLRWTTLGGQYDWTNKVYPAEEPPSFPSDIAELLQNLFPDMVPEAAIVNLYSPGDTLSLHRDVSEEVDRGLVSVSLGCDAIFIIGLQDKTSRAIQHEVLRLRSGDAVYMSGEARFAWHGVPKIVPGTCPDYLSDWPGKDFPEWKNWMRNKRINLNVRQMRE</sequence>
<keyword evidence="3 9" id="KW-0479">Metal-binding</keyword>
<dbReference type="OrthoDB" id="6614653at2759"/>